<keyword evidence="1" id="KW-0040">ANK repeat</keyword>
<dbReference type="GO" id="GO:0071944">
    <property type="term" value="C:cell periphery"/>
    <property type="evidence" value="ECO:0007669"/>
    <property type="project" value="TreeGrafter"/>
</dbReference>
<dbReference type="PROSITE" id="PS50088">
    <property type="entry name" value="ANK_REPEAT"/>
    <property type="match status" value="1"/>
</dbReference>
<evidence type="ECO:0000256" key="2">
    <source>
        <dbReference type="SAM" id="MobiDB-lite"/>
    </source>
</evidence>
<dbReference type="PANTHER" id="PTHR12393">
    <property type="entry name" value="SPHINGOMYELIN PHOSPHODIESTERASE RELATED"/>
    <property type="match status" value="1"/>
</dbReference>
<dbReference type="GO" id="GO:0016020">
    <property type="term" value="C:membrane"/>
    <property type="evidence" value="ECO:0007669"/>
    <property type="project" value="TreeGrafter"/>
</dbReference>
<dbReference type="PANTHER" id="PTHR12393:SF6">
    <property type="entry name" value="SPHINGOMYELIN PHOSPHODIESTERASE 2"/>
    <property type="match status" value="1"/>
</dbReference>
<dbReference type="GO" id="GO:0030149">
    <property type="term" value="P:sphingolipid catabolic process"/>
    <property type="evidence" value="ECO:0007669"/>
    <property type="project" value="TreeGrafter"/>
</dbReference>
<dbReference type="InterPro" id="IPR002110">
    <property type="entry name" value="Ankyrin_rpt"/>
</dbReference>
<organism evidence="4 5">
    <name type="scientific">Edaphochlamys debaryana</name>
    <dbReference type="NCBI Taxonomy" id="47281"/>
    <lineage>
        <taxon>Eukaryota</taxon>
        <taxon>Viridiplantae</taxon>
        <taxon>Chlorophyta</taxon>
        <taxon>core chlorophytes</taxon>
        <taxon>Chlorophyceae</taxon>
        <taxon>CS clade</taxon>
        <taxon>Chlamydomonadales</taxon>
        <taxon>Chlamydomonadales incertae sedis</taxon>
        <taxon>Edaphochlamys</taxon>
    </lineage>
</organism>
<evidence type="ECO:0000256" key="1">
    <source>
        <dbReference type="PROSITE-ProRule" id="PRU00023"/>
    </source>
</evidence>
<dbReference type="GO" id="GO:0005783">
    <property type="term" value="C:endoplasmic reticulum"/>
    <property type="evidence" value="ECO:0007669"/>
    <property type="project" value="TreeGrafter"/>
</dbReference>
<dbReference type="OrthoDB" id="548202at2759"/>
<dbReference type="InterPro" id="IPR036770">
    <property type="entry name" value="Ankyrin_rpt-contain_sf"/>
</dbReference>
<comment type="caution">
    <text evidence="4">The sequence shown here is derived from an EMBL/GenBank/DDBJ whole genome shotgun (WGS) entry which is preliminary data.</text>
</comment>
<feature type="signal peptide" evidence="3">
    <location>
        <begin position="1"/>
        <end position="23"/>
    </location>
</feature>
<dbReference type="Pfam" id="PF13637">
    <property type="entry name" value="Ank_4"/>
    <property type="match status" value="1"/>
</dbReference>
<evidence type="ECO:0000313" key="5">
    <source>
        <dbReference type="Proteomes" id="UP000612055"/>
    </source>
</evidence>
<gene>
    <name evidence="4" type="ORF">HYH03_001753</name>
</gene>
<keyword evidence="5" id="KW-1185">Reference proteome</keyword>
<evidence type="ECO:0000313" key="4">
    <source>
        <dbReference type="EMBL" id="KAG2500171.1"/>
    </source>
</evidence>
<accession>A0A836C4H7</accession>
<dbReference type="Proteomes" id="UP000612055">
    <property type="component" value="Unassembled WGS sequence"/>
</dbReference>
<dbReference type="GO" id="GO:0046513">
    <property type="term" value="P:ceramide biosynthetic process"/>
    <property type="evidence" value="ECO:0007669"/>
    <property type="project" value="TreeGrafter"/>
</dbReference>
<name>A0A836C4H7_9CHLO</name>
<keyword evidence="3" id="KW-0732">Signal</keyword>
<reference evidence="4" key="1">
    <citation type="journal article" date="2020" name="bioRxiv">
        <title>Comparative genomics of Chlamydomonas.</title>
        <authorList>
            <person name="Craig R.J."/>
            <person name="Hasan A.R."/>
            <person name="Ness R.W."/>
            <person name="Keightley P.D."/>
        </authorList>
    </citation>
    <scope>NUCLEOTIDE SEQUENCE</scope>
    <source>
        <strain evidence="4">CCAP 11/70</strain>
    </source>
</reference>
<dbReference type="GO" id="GO:0004620">
    <property type="term" value="F:phospholipase activity"/>
    <property type="evidence" value="ECO:0007669"/>
    <property type="project" value="TreeGrafter"/>
</dbReference>
<feature type="repeat" description="ANK" evidence="1">
    <location>
        <begin position="44"/>
        <end position="68"/>
    </location>
</feature>
<dbReference type="EMBL" id="JAEHOE010000004">
    <property type="protein sequence ID" value="KAG2500171.1"/>
    <property type="molecule type" value="Genomic_DNA"/>
</dbReference>
<evidence type="ECO:0000256" key="3">
    <source>
        <dbReference type="SAM" id="SignalP"/>
    </source>
</evidence>
<proteinExistence type="predicted"/>
<dbReference type="PROSITE" id="PS50297">
    <property type="entry name" value="ANK_REP_REGION"/>
    <property type="match status" value="1"/>
</dbReference>
<sequence>MEVALAAAGVCLCANLLTAAAGAGHLGMCRWLVGRGCPLAATSLGQIPAYAAAEGGHAEVVEYLLEQGCPWDADLVYGAASYAHVDMMRILQAKRPKGRPHTPKVKAQPLLTRAAAGCDLPTLKGLWKEWRAERETHILGFAVVAAARSPTPDWEAKLAWLLEQGAPRREDACTEAARLPDGLARMALLMDVYGFPCGRGALQSAASSGRAETVTWLLARRDRIRDPETKDLSMTAARLGHVAVLRALHAAGAEMDEPRHVFRVSVVGGVEAAAWVLDTFGDAALEPCSPAMTPFDVSCQEGRLEVVQWVLERGGRPGSGTWAAAAASGCVELLEWLVERGYGPERFCSNPDRLFAAAAARGDLLTLQTLRRLGVPLSTRPQPPAPTRNSPVPGGPGGGPSGPAACTPASSGSGERGVLRDVLLSAPVPALQWLRDAGCTADWAAAAAQVEGFFRRWEAAPRERLLVWLEAQRWLEEEKGRGKEEEEEEEQRG</sequence>
<dbReference type="SMART" id="SM00248">
    <property type="entry name" value="ANK"/>
    <property type="match status" value="5"/>
</dbReference>
<feature type="region of interest" description="Disordered" evidence="2">
    <location>
        <begin position="375"/>
        <end position="413"/>
    </location>
</feature>
<feature type="chain" id="PRO_5032549649" evidence="3">
    <location>
        <begin position="24"/>
        <end position="493"/>
    </location>
</feature>
<dbReference type="AlphaFoldDB" id="A0A836C4H7"/>
<dbReference type="SUPFAM" id="SSF48403">
    <property type="entry name" value="Ankyrin repeat"/>
    <property type="match status" value="1"/>
</dbReference>
<protein>
    <submittedName>
        <fullName evidence="4">Uncharacterized protein</fullName>
    </submittedName>
</protein>
<dbReference type="Gene3D" id="1.25.40.20">
    <property type="entry name" value="Ankyrin repeat-containing domain"/>
    <property type="match status" value="2"/>
</dbReference>
<feature type="compositionally biased region" description="Low complexity" evidence="2">
    <location>
        <begin position="402"/>
        <end position="413"/>
    </location>
</feature>